<dbReference type="SUPFAM" id="SSF69318">
    <property type="entry name" value="Integrin alpha N-terminal domain"/>
    <property type="match status" value="1"/>
</dbReference>
<accession>A0A417YI15</accession>
<feature type="domain" description="ASPIC/UnbV" evidence="2">
    <location>
        <begin position="506"/>
        <end position="572"/>
    </location>
</feature>
<protein>
    <submittedName>
        <fullName evidence="3">CRTAC1 family protein</fullName>
    </submittedName>
</protein>
<dbReference type="Proteomes" id="UP000285456">
    <property type="component" value="Unassembled WGS sequence"/>
</dbReference>
<evidence type="ECO:0000256" key="1">
    <source>
        <dbReference type="ARBA" id="ARBA00022729"/>
    </source>
</evidence>
<dbReference type="InterPro" id="IPR028994">
    <property type="entry name" value="Integrin_alpha_N"/>
</dbReference>
<dbReference type="RefSeq" id="WP_118889176.1">
    <property type="nucleotide sequence ID" value="NZ_PHUT01000005.1"/>
</dbReference>
<dbReference type="Pfam" id="PF07593">
    <property type="entry name" value="UnbV_ASPIC"/>
    <property type="match status" value="1"/>
</dbReference>
<reference evidence="3 4" key="1">
    <citation type="journal article" date="2007" name="Int. J. Syst. Evol. Microbiol.">
        <title>Oceanobacillus profundus sp. nov., isolated from a deep-sea sediment core.</title>
        <authorList>
            <person name="Kim Y.G."/>
            <person name="Choi D.H."/>
            <person name="Hyun S."/>
            <person name="Cho B.C."/>
        </authorList>
    </citation>
    <scope>NUCLEOTIDE SEQUENCE [LARGE SCALE GENOMIC DNA]</scope>
    <source>
        <strain evidence="3 4">DSM 18246</strain>
    </source>
</reference>
<sequence>MFKRKETLLIILISIVLVILTACNEEVTEEVKDYGFEYKDVTEKTGIEFTHKKPQFDNKVDNVMPWLSSTGAGVFLNDYNNDGYVDVYLVNSKKGTSNYLYKNNQDGTFTDVTKDSGIGLVNEEGISETALWFDYNNDGYQDLFVGAWGKSQLFKNNGDGTFENVSAEAGVNPEGYAVKAIALDYNRDGFLDLYIGNYFRDETNLWDLKSTKIFHNDFEKARNGGENILYKNNGDGTFSDVTKEMGVEDPGWTLAAGSADLNKDGWPDIYNANDFGPDSLYLNQEGKGFQKIVQKRGIGDDTFKGMNVDFGDVFHDGNLANYVSNISKEKYLLEGNQLWHMDESGKFVEKAEDLGVKQAGWSWGARFFDVNNSGNMSLVVTNGFISGKKDEDYWFEMGTLATTPGDVVQDAKNWPAIGEKSMSGYEPKALFLYQDGKFTNVAQDVGIDFVYDGRGVAVADFDNNGTLDLIFANQGAPLKVYSNEQTNQNNWIKIDLNGVFPSNREAVGTRLTFTNNGVETVIEKDGGNSFGAQSDPRVHLGLEKSTVLDKLEIQWPSGKEQVFEDINANQIISITEGNNNYEILQKGAAFKGSEVDNE</sequence>
<dbReference type="InterPro" id="IPR013517">
    <property type="entry name" value="FG-GAP"/>
</dbReference>
<dbReference type="Gene3D" id="2.130.10.130">
    <property type="entry name" value="Integrin alpha, N-terminal"/>
    <property type="match status" value="1"/>
</dbReference>
<dbReference type="Pfam" id="PF13517">
    <property type="entry name" value="FG-GAP_3"/>
    <property type="match status" value="3"/>
</dbReference>
<dbReference type="AlphaFoldDB" id="A0A417YI15"/>
<gene>
    <name evidence="3" type="ORF">D1B32_09345</name>
</gene>
<evidence type="ECO:0000313" key="3">
    <source>
        <dbReference type="EMBL" id="RHW32525.1"/>
    </source>
</evidence>
<name>A0A417YI15_9BACI</name>
<dbReference type="OrthoDB" id="9816120at2"/>
<evidence type="ECO:0000313" key="4">
    <source>
        <dbReference type="Proteomes" id="UP000285456"/>
    </source>
</evidence>
<proteinExistence type="predicted"/>
<dbReference type="PROSITE" id="PS51257">
    <property type="entry name" value="PROKAR_LIPOPROTEIN"/>
    <property type="match status" value="1"/>
</dbReference>
<comment type="caution">
    <text evidence="3">The sequence shown here is derived from an EMBL/GenBank/DDBJ whole genome shotgun (WGS) entry which is preliminary data.</text>
</comment>
<dbReference type="PANTHER" id="PTHR16026">
    <property type="entry name" value="CARTILAGE ACIDIC PROTEIN 1"/>
    <property type="match status" value="1"/>
</dbReference>
<dbReference type="PANTHER" id="PTHR16026:SF0">
    <property type="entry name" value="CARTILAGE ACIDIC PROTEIN 1"/>
    <property type="match status" value="1"/>
</dbReference>
<dbReference type="EMBL" id="QWEH01000005">
    <property type="protein sequence ID" value="RHW32525.1"/>
    <property type="molecule type" value="Genomic_DNA"/>
</dbReference>
<evidence type="ECO:0000259" key="2">
    <source>
        <dbReference type="Pfam" id="PF07593"/>
    </source>
</evidence>
<organism evidence="3 4">
    <name type="scientific">Oceanobacillus profundus</name>
    <dbReference type="NCBI Taxonomy" id="372463"/>
    <lineage>
        <taxon>Bacteria</taxon>
        <taxon>Bacillati</taxon>
        <taxon>Bacillota</taxon>
        <taxon>Bacilli</taxon>
        <taxon>Bacillales</taxon>
        <taxon>Bacillaceae</taxon>
        <taxon>Oceanobacillus</taxon>
    </lineage>
</organism>
<dbReference type="InterPro" id="IPR027039">
    <property type="entry name" value="Crtac1"/>
</dbReference>
<dbReference type="InterPro" id="IPR011519">
    <property type="entry name" value="UnbV_ASPIC"/>
</dbReference>
<keyword evidence="1" id="KW-0732">Signal</keyword>
<keyword evidence="4" id="KW-1185">Reference proteome</keyword>